<proteinExistence type="predicted"/>
<dbReference type="PANTHER" id="PTHR30015">
    <property type="entry name" value="MRR RESTRICTION SYSTEM PROTEIN"/>
    <property type="match status" value="1"/>
</dbReference>
<dbReference type="SUPFAM" id="SSF52980">
    <property type="entry name" value="Restriction endonuclease-like"/>
    <property type="match status" value="1"/>
</dbReference>
<keyword evidence="4" id="KW-1185">Reference proteome</keyword>
<dbReference type="InterPro" id="IPR007560">
    <property type="entry name" value="Restrct_endonuc_IV_Mrr"/>
</dbReference>
<keyword evidence="1" id="KW-0812">Transmembrane</keyword>
<sequence>MAGKPNGGSFSPPGPFSHAVHHKLATSAPSFLPGHGIAILPADFLLLTFFLILWFQYRHRVKRKRKAWQLLCHLIARHQYTLVQRQQTCLTEDHYGVVDQKCWQKELDYFCQSILLNCLMQENLAEFWPSLQQRTLQRIKRVMKILLKQNQDPMPLPPNAAAGGSTIRRFSANMDPLDYERFCASLLRQAGWQAHPTPPGADQGTDIIAEQNNIRLVIQCKLYSRPVGNKAVQEIFTARQHRQAHYAAVVSNAGYTRPARQLAHATGVHLLHHSQLSTLSIMDLQPHPDLFRS</sequence>
<dbReference type="InterPro" id="IPR011335">
    <property type="entry name" value="Restrct_endonuc-II-like"/>
</dbReference>
<dbReference type="InterPro" id="IPR011856">
    <property type="entry name" value="tRNA_endonuc-like_dom_sf"/>
</dbReference>
<name>A0ABR5ZPT2_9PROT</name>
<dbReference type="Gene3D" id="3.40.1350.10">
    <property type="match status" value="1"/>
</dbReference>
<dbReference type="Pfam" id="PF04471">
    <property type="entry name" value="Mrr_cat"/>
    <property type="match status" value="1"/>
</dbReference>
<feature type="transmembrane region" description="Helical" evidence="1">
    <location>
        <begin position="37"/>
        <end position="57"/>
    </location>
</feature>
<reference evidence="3 4" key="1">
    <citation type="submission" date="2017-09" db="EMBL/GenBank/DDBJ databases">
        <authorList>
            <person name="Jakob F."/>
        </authorList>
    </citation>
    <scope>NUCLEOTIDE SEQUENCE [LARGE SCALE GENOMIC DNA]</scope>
    <source>
        <strain evidence="3 4">TMW 2.1880</strain>
    </source>
</reference>
<dbReference type="EMBL" id="NWUS01000004">
    <property type="protein sequence ID" value="MBA5726320.1"/>
    <property type="molecule type" value="Genomic_DNA"/>
</dbReference>
<accession>A0ABR5ZPT2</accession>
<feature type="domain" description="Restriction endonuclease type IV Mrr" evidence="2">
    <location>
        <begin position="173"/>
        <end position="279"/>
    </location>
</feature>
<evidence type="ECO:0000259" key="2">
    <source>
        <dbReference type="Pfam" id="PF04471"/>
    </source>
</evidence>
<evidence type="ECO:0000313" key="3">
    <source>
        <dbReference type="EMBL" id="MBA5726320.1"/>
    </source>
</evidence>
<gene>
    <name evidence="3" type="ORF">CPA57_08580</name>
</gene>
<comment type="caution">
    <text evidence="3">The sequence shown here is derived from an EMBL/GenBank/DDBJ whole genome shotgun (WGS) entry which is preliminary data.</text>
</comment>
<protein>
    <recommendedName>
        <fullName evidence="2">Restriction endonuclease type IV Mrr domain-containing protein</fullName>
    </recommendedName>
</protein>
<dbReference type="Proteomes" id="UP001516390">
    <property type="component" value="Unassembled WGS sequence"/>
</dbReference>
<keyword evidence="1" id="KW-1133">Transmembrane helix</keyword>
<evidence type="ECO:0000256" key="1">
    <source>
        <dbReference type="SAM" id="Phobius"/>
    </source>
</evidence>
<evidence type="ECO:0000313" key="4">
    <source>
        <dbReference type="Proteomes" id="UP001516390"/>
    </source>
</evidence>
<keyword evidence="1" id="KW-0472">Membrane</keyword>
<dbReference type="RefSeq" id="WP_182082394.1">
    <property type="nucleotide sequence ID" value="NZ_NWUS01000004.1"/>
</dbReference>
<dbReference type="InterPro" id="IPR052906">
    <property type="entry name" value="Type_IV_Methyl-Rstrct_Enzyme"/>
</dbReference>
<dbReference type="PANTHER" id="PTHR30015:SF6">
    <property type="entry name" value="SLL1429 PROTEIN"/>
    <property type="match status" value="1"/>
</dbReference>
<organism evidence="3 4">
    <name type="scientific">Bombella favorum</name>
    <dbReference type="NCBI Taxonomy" id="2039164"/>
    <lineage>
        <taxon>Bacteria</taxon>
        <taxon>Pseudomonadati</taxon>
        <taxon>Pseudomonadota</taxon>
        <taxon>Alphaproteobacteria</taxon>
        <taxon>Acetobacterales</taxon>
        <taxon>Acetobacteraceae</taxon>
        <taxon>Bombella</taxon>
    </lineage>
</organism>